<dbReference type="PANTHER" id="PTHR35861">
    <property type="match status" value="1"/>
</dbReference>
<keyword evidence="2" id="KW-1185">Reference proteome</keyword>
<dbReference type="RefSeq" id="WP_004386238.1">
    <property type="nucleotide sequence ID" value="NZ_AMXF01000389.1"/>
</dbReference>
<protein>
    <submittedName>
        <fullName evidence="1">Uncharacterized protein</fullName>
    </submittedName>
</protein>
<organism evidence="1 2">
    <name type="scientific">Thauera phenylacetica B4P</name>
    <dbReference type="NCBI Taxonomy" id="1234382"/>
    <lineage>
        <taxon>Bacteria</taxon>
        <taxon>Pseudomonadati</taxon>
        <taxon>Pseudomonadota</taxon>
        <taxon>Betaproteobacteria</taxon>
        <taxon>Rhodocyclales</taxon>
        <taxon>Zoogloeaceae</taxon>
        <taxon>Thauera</taxon>
    </lineage>
</organism>
<accession>N6YII7</accession>
<dbReference type="AlphaFoldDB" id="N6YII7"/>
<evidence type="ECO:0000313" key="1">
    <source>
        <dbReference type="EMBL" id="ENO91285.1"/>
    </source>
</evidence>
<dbReference type="OrthoDB" id="9767864at2"/>
<sequence length="415" mass="42670">YFACGGRRAVIVRCGDPWPHLEAAGARAAHRATRLEALLAPGASAMDPSSWRGIGHLHGLPETTLVCLPDLPDLCAADPATVAVATEPPAAAEVFVECSDGGSNGGGEDLALRALAPPRCDGAGFAAWGDAIGQVRLQLARHHRDKLLLAALPLPTRDLRHAAAAGDTWAQADMLAYLERSGVLAPAAAGEGAATASAFVQLAWPWLKTAQGADLPGRLEAPDGLLAGLVARNALAHGTFRSVAGTPLPAVFGTEPVLPWSAIAATATDALARRVCVVAPQPGGGWALQSDVSTAADEAWRAGGVTRLMGAVLRAARTVAANTVFEASSPALWRSVERSLENTLSAFWREGGLGGADPDEAFSVRCDLGTMSRNDLDNGRLRAQVSLLPAAAVERITVVLELAGAGAVATTSEVT</sequence>
<name>N6YII7_9RHOO</name>
<dbReference type="Proteomes" id="UP000013047">
    <property type="component" value="Unassembled WGS sequence"/>
</dbReference>
<gene>
    <name evidence="1" type="ORF">C667_22699</name>
</gene>
<dbReference type="PANTHER" id="PTHR35861:SF1">
    <property type="entry name" value="PHAGE TAIL SHEATH PROTEIN"/>
    <property type="match status" value="1"/>
</dbReference>
<comment type="caution">
    <text evidence="1">The sequence shown here is derived from an EMBL/GenBank/DDBJ whole genome shotgun (WGS) entry which is preliminary data.</text>
</comment>
<feature type="non-terminal residue" evidence="1">
    <location>
        <position position="1"/>
    </location>
</feature>
<proteinExistence type="predicted"/>
<evidence type="ECO:0000313" key="2">
    <source>
        <dbReference type="Proteomes" id="UP000013047"/>
    </source>
</evidence>
<reference evidence="1 2" key="1">
    <citation type="submission" date="2012-09" db="EMBL/GenBank/DDBJ databases">
        <title>Draft Genome Sequences of 6 Strains from Genus Thauera.</title>
        <authorList>
            <person name="Liu B."/>
            <person name="Shapleigh J.P."/>
            <person name="Frostegard A.H."/>
        </authorList>
    </citation>
    <scope>NUCLEOTIDE SEQUENCE [LARGE SCALE GENOMIC DNA]</scope>
    <source>
        <strain evidence="1 2">B4P</strain>
    </source>
</reference>
<dbReference type="EMBL" id="AMXF01000389">
    <property type="protein sequence ID" value="ENO91285.1"/>
    <property type="molecule type" value="Genomic_DNA"/>
</dbReference>
<dbReference type="InterPro" id="IPR052042">
    <property type="entry name" value="Tail_sheath_structural"/>
</dbReference>